<evidence type="ECO:0000256" key="4">
    <source>
        <dbReference type="ARBA" id="ARBA00022741"/>
    </source>
</evidence>
<feature type="compositionally biased region" description="Acidic residues" evidence="7">
    <location>
        <begin position="184"/>
        <end position="195"/>
    </location>
</feature>
<dbReference type="InterPro" id="IPR008271">
    <property type="entry name" value="Ser/Thr_kinase_AS"/>
</dbReference>
<dbReference type="GO" id="GO:0005634">
    <property type="term" value="C:nucleus"/>
    <property type="evidence" value="ECO:0007669"/>
    <property type="project" value="TreeGrafter"/>
</dbReference>
<dbReference type="GO" id="GO:0004674">
    <property type="term" value="F:protein serine/threonine kinase activity"/>
    <property type="evidence" value="ECO:0007669"/>
    <property type="project" value="UniProtKB-KW"/>
</dbReference>
<feature type="compositionally biased region" description="Acidic residues" evidence="7">
    <location>
        <begin position="126"/>
        <end position="136"/>
    </location>
</feature>
<reference evidence="9" key="1">
    <citation type="submission" date="2022-10" db="EMBL/GenBank/DDBJ databases">
        <title>Culturing micro-colonial fungi from biological soil crusts in the Mojave desert and describing Neophaeococcomyces mojavensis, and introducing the new genera and species Taxawa tesnikishii.</title>
        <authorList>
            <person name="Kurbessoian T."/>
            <person name="Stajich J.E."/>
        </authorList>
    </citation>
    <scope>NUCLEOTIDE SEQUENCE</scope>
    <source>
        <strain evidence="9">TK_41</strain>
    </source>
</reference>
<keyword evidence="10" id="KW-1185">Reference proteome</keyword>
<keyword evidence="9" id="KW-0131">Cell cycle</keyword>
<dbReference type="CDD" id="cd14019">
    <property type="entry name" value="STKc_Cdc7"/>
    <property type="match status" value="1"/>
</dbReference>
<feature type="compositionally biased region" description="Basic residues" evidence="7">
    <location>
        <begin position="65"/>
        <end position="80"/>
    </location>
</feature>
<keyword evidence="5" id="KW-0418">Kinase</keyword>
<dbReference type="PROSITE" id="PS00108">
    <property type="entry name" value="PROTEIN_KINASE_ST"/>
    <property type="match status" value="1"/>
</dbReference>
<dbReference type="PANTHER" id="PTHR44167">
    <property type="entry name" value="OVARIAN-SPECIFIC SERINE/THREONINE-PROTEIN KINASE LOK-RELATED"/>
    <property type="match status" value="1"/>
</dbReference>
<feature type="domain" description="Protein kinase" evidence="8">
    <location>
        <begin position="156"/>
        <end position="520"/>
    </location>
</feature>
<dbReference type="GO" id="GO:0005524">
    <property type="term" value="F:ATP binding"/>
    <property type="evidence" value="ECO:0007669"/>
    <property type="project" value="UniProtKB-KW"/>
</dbReference>
<dbReference type="SMART" id="SM00220">
    <property type="entry name" value="S_TKc"/>
    <property type="match status" value="1"/>
</dbReference>
<evidence type="ECO:0000256" key="2">
    <source>
        <dbReference type="ARBA" id="ARBA00022527"/>
    </source>
</evidence>
<protein>
    <recommendedName>
        <fullName evidence="1">non-specific serine/threonine protein kinase</fullName>
        <ecNumber evidence="1">2.7.11.1</ecNumber>
    </recommendedName>
</protein>
<feature type="region of interest" description="Disordered" evidence="7">
    <location>
        <begin position="110"/>
        <end position="136"/>
    </location>
</feature>
<dbReference type="SUPFAM" id="SSF56112">
    <property type="entry name" value="Protein kinase-like (PK-like)"/>
    <property type="match status" value="1"/>
</dbReference>
<proteinExistence type="predicted"/>
<sequence>MRLRARARGVFKSIRPKQSKSKPAKVSKTSKTRYNVALTDPRGGDTAEEEAESESEIEAAPARREKARRPAAGKEGHRHNNMAQTAIAIHEDSQYDLSTDQVEVEDMAQLEPEGGNESVNEAMSESSEESEDEVDESVVEDMRRLEESFKGISQKYRLINRIGEGTFSTVYKAEQLLQPHELDQENDEPMDESEAEMPPAKRRKTRRKPQIVALKKIYVTSSPHRIMNELELLHELRHSPYICPLLTAFRHLDQVVAVLPYFRHLDFRLYYREFLINDMRHYFRCLLHGLKHVHQAGILHRDIKPTNFLYDHSRRSGVLVDFGLAERQGTDWQPCLCQESSHKRRDRFMNSYAVQVLQSTQDLLSQNYPKNDSRPSRRANRAGTRGFRAPEVLFKCTSQTTKIDIWSAGVILLTLLARRFPFFNSADDVDAMIEMASIFGRRKMQSVAAMHGQVFETNIETIGERGFTFEKIILWASCQNRESDTLHLGEEQAVDFLHSLLELDPHKRWSAKELLQHPFFTAPVEDEDEREEREAQEAFEQEERSRR</sequence>
<dbReference type="Gene3D" id="3.30.200.20">
    <property type="entry name" value="Phosphorylase Kinase, domain 1"/>
    <property type="match status" value="1"/>
</dbReference>
<evidence type="ECO:0000259" key="8">
    <source>
        <dbReference type="PROSITE" id="PS50011"/>
    </source>
</evidence>
<evidence type="ECO:0000256" key="3">
    <source>
        <dbReference type="ARBA" id="ARBA00022679"/>
    </source>
</evidence>
<dbReference type="GO" id="GO:0044773">
    <property type="term" value="P:mitotic DNA damage checkpoint signaling"/>
    <property type="evidence" value="ECO:0007669"/>
    <property type="project" value="TreeGrafter"/>
</dbReference>
<feature type="compositionally biased region" description="Basic and acidic residues" evidence="7">
    <location>
        <begin position="532"/>
        <end position="547"/>
    </location>
</feature>
<evidence type="ECO:0000256" key="7">
    <source>
        <dbReference type="SAM" id="MobiDB-lite"/>
    </source>
</evidence>
<dbReference type="AlphaFoldDB" id="A0AA38WZW3"/>
<dbReference type="Pfam" id="PF00069">
    <property type="entry name" value="Pkinase"/>
    <property type="match status" value="2"/>
</dbReference>
<evidence type="ECO:0000256" key="1">
    <source>
        <dbReference type="ARBA" id="ARBA00012513"/>
    </source>
</evidence>
<keyword evidence="2" id="KW-0723">Serine/threonine-protein kinase</keyword>
<accession>A0AA38WZW3</accession>
<evidence type="ECO:0000313" key="10">
    <source>
        <dbReference type="Proteomes" id="UP001172673"/>
    </source>
</evidence>
<feature type="region of interest" description="Disordered" evidence="7">
    <location>
        <begin position="520"/>
        <end position="547"/>
    </location>
</feature>
<dbReference type="Gene3D" id="1.10.510.10">
    <property type="entry name" value="Transferase(Phosphotransferase) domain 1"/>
    <property type="match status" value="1"/>
</dbReference>
<keyword evidence="3 9" id="KW-0808">Transferase</keyword>
<feature type="region of interest" description="Disordered" evidence="7">
    <location>
        <begin position="180"/>
        <end position="205"/>
    </location>
</feature>
<dbReference type="InterPro" id="IPR000719">
    <property type="entry name" value="Prot_kinase_dom"/>
</dbReference>
<organism evidence="9 10">
    <name type="scientific">Cladophialophora chaetospira</name>
    <dbReference type="NCBI Taxonomy" id="386627"/>
    <lineage>
        <taxon>Eukaryota</taxon>
        <taxon>Fungi</taxon>
        <taxon>Dikarya</taxon>
        <taxon>Ascomycota</taxon>
        <taxon>Pezizomycotina</taxon>
        <taxon>Eurotiomycetes</taxon>
        <taxon>Chaetothyriomycetidae</taxon>
        <taxon>Chaetothyriales</taxon>
        <taxon>Herpotrichiellaceae</taxon>
        <taxon>Cladophialophora</taxon>
    </lineage>
</organism>
<keyword evidence="4" id="KW-0547">Nucleotide-binding</keyword>
<gene>
    <name evidence="9" type="primary">CDC7</name>
    <name evidence="9" type="ORF">H2200_011680</name>
</gene>
<evidence type="ECO:0000256" key="6">
    <source>
        <dbReference type="ARBA" id="ARBA00022840"/>
    </source>
</evidence>
<keyword evidence="6" id="KW-0067">ATP-binding</keyword>
<evidence type="ECO:0000313" key="9">
    <source>
        <dbReference type="EMBL" id="KAJ9604157.1"/>
    </source>
</evidence>
<dbReference type="EC" id="2.7.11.1" evidence="1"/>
<dbReference type="EMBL" id="JAPDRK010000020">
    <property type="protein sequence ID" value="KAJ9604157.1"/>
    <property type="molecule type" value="Genomic_DNA"/>
</dbReference>
<feature type="region of interest" description="Disordered" evidence="7">
    <location>
        <begin position="1"/>
        <end position="80"/>
    </location>
</feature>
<dbReference type="InterPro" id="IPR011009">
    <property type="entry name" value="Kinase-like_dom_sf"/>
</dbReference>
<dbReference type="PROSITE" id="PS50011">
    <property type="entry name" value="PROTEIN_KINASE_DOM"/>
    <property type="match status" value="1"/>
</dbReference>
<evidence type="ECO:0000256" key="5">
    <source>
        <dbReference type="ARBA" id="ARBA00022777"/>
    </source>
</evidence>
<dbReference type="Proteomes" id="UP001172673">
    <property type="component" value="Unassembled WGS sequence"/>
</dbReference>
<dbReference type="PANTHER" id="PTHR44167:SF23">
    <property type="entry name" value="CDC7 KINASE, ISOFORM A-RELATED"/>
    <property type="match status" value="1"/>
</dbReference>
<keyword evidence="9" id="KW-0132">Cell division</keyword>
<feature type="compositionally biased region" description="Basic residues" evidence="7">
    <location>
        <begin position="1"/>
        <end position="31"/>
    </location>
</feature>
<comment type="caution">
    <text evidence="9">The sequence shown here is derived from an EMBL/GenBank/DDBJ whole genome shotgun (WGS) entry which is preliminary data.</text>
</comment>
<name>A0AA38WZW3_9EURO</name>
<dbReference type="GO" id="GO:0051301">
    <property type="term" value="P:cell division"/>
    <property type="evidence" value="ECO:0007669"/>
    <property type="project" value="UniProtKB-KW"/>
</dbReference>
<feature type="compositionally biased region" description="Acidic residues" evidence="7">
    <location>
        <begin position="46"/>
        <end position="57"/>
    </location>
</feature>